<reference evidence="2 3" key="1">
    <citation type="journal article" date="2019" name="Appl. Microbiol. Biotechnol.">
        <title>Genome sequence of Isaria javanica and comparative genome analysis insights into family S53 peptidase evolution in fungal entomopathogens.</title>
        <authorList>
            <person name="Lin R."/>
            <person name="Zhang X."/>
            <person name="Xin B."/>
            <person name="Zou M."/>
            <person name="Gao Y."/>
            <person name="Qin F."/>
            <person name="Hu Q."/>
            <person name="Xie B."/>
            <person name="Cheng X."/>
        </authorList>
    </citation>
    <scope>NUCLEOTIDE SEQUENCE [LARGE SCALE GENOMIC DNA]</scope>
    <source>
        <strain evidence="2 3">IJ1G</strain>
    </source>
</reference>
<evidence type="ECO:0000256" key="1">
    <source>
        <dbReference type="SAM" id="MobiDB-lite"/>
    </source>
</evidence>
<organism evidence="2 3">
    <name type="scientific">Cordyceps javanica</name>
    <dbReference type="NCBI Taxonomy" id="43265"/>
    <lineage>
        <taxon>Eukaryota</taxon>
        <taxon>Fungi</taxon>
        <taxon>Dikarya</taxon>
        <taxon>Ascomycota</taxon>
        <taxon>Pezizomycotina</taxon>
        <taxon>Sordariomycetes</taxon>
        <taxon>Hypocreomycetidae</taxon>
        <taxon>Hypocreales</taxon>
        <taxon>Cordycipitaceae</taxon>
        <taxon>Cordyceps</taxon>
    </lineage>
</organism>
<comment type="caution">
    <text evidence="2">The sequence shown here is derived from an EMBL/GenBank/DDBJ whole genome shotgun (WGS) entry which is preliminary data.</text>
</comment>
<dbReference type="OrthoDB" id="4869601at2759"/>
<feature type="compositionally biased region" description="Basic residues" evidence="1">
    <location>
        <begin position="398"/>
        <end position="407"/>
    </location>
</feature>
<feature type="region of interest" description="Disordered" evidence="1">
    <location>
        <begin position="380"/>
        <end position="457"/>
    </location>
</feature>
<proteinExistence type="predicted"/>
<dbReference type="EMBL" id="SPUK01000003">
    <property type="protein sequence ID" value="TQV98850.1"/>
    <property type="molecule type" value="Genomic_DNA"/>
</dbReference>
<feature type="compositionally biased region" description="Low complexity" evidence="1">
    <location>
        <begin position="380"/>
        <end position="393"/>
    </location>
</feature>
<accession>A0A545VAV5</accession>
<sequence length="457" mass="52550">MERSKKTHRDSFTRALDYQAVPALARYEQDPSLLDTRRESLNALPSVEHCGPQFSALNLGIIQHAGALDAVIAAEEELYREYEAILRRKIGIHDVMEHDARTNSNADPNIECSLVGRPVARIGAEADLESKRIRLFQETDDRCSERTRTYLDAVDILDKDAMARHIVRQRWEAIGVWNRTWKLTTNPKANWRWPWQTEPPEQDDSGNLTLLREAIEACGAMSPGQYGKLTRDKARNQVPKQGWSRAQGDDFIGSRPWFAFEVECMVEWTRRDGVELADQQCWPTAAGDFIRRRWMDEGIWNHGWDYLEGVRDEPMVGWRWAGEGHEPDWADLEEVNWMEDTVAMLREADHVARGGPVPRRSRRIVKRRAAERRVAEAERAAAAVVAASQQSPTDPRRPTRQRRRRQRREPSRPGPTRTQAEGGGGGGGRRRTINTTEDNNNADRERERPATRRRRRG</sequence>
<evidence type="ECO:0000313" key="3">
    <source>
        <dbReference type="Proteomes" id="UP000315783"/>
    </source>
</evidence>
<name>A0A545VAV5_9HYPO</name>
<keyword evidence="3" id="KW-1185">Reference proteome</keyword>
<gene>
    <name evidence="2" type="ORF">IF1G_02930</name>
</gene>
<feature type="compositionally biased region" description="Basic and acidic residues" evidence="1">
    <location>
        <begin position="441"/>
        <end position="450"/>
    </location>
</feature>
<dbReference type="Proteomes" id="UP000315783">
    <property type="component" value="Unassembled WGS sequence"/>
</dbReference>
<dbReference type="AlphaFoldDB" id="A0A545VAV5"/>
<evidence type="ECO:0000313" key="2">
    <source>
        <dbReference type="EMBL" id="TQV98850.1"/>
    </source>
</evidence>
<protein>
    <submittedName>
        <fullName evidence="2">Uncharacterized protein</fullName>
    </submittedName>
</protein>